<dbReference type="InterPro" id="IPR006054">
    <property type="entry name" value="DnaQ"/>
</dbReference>
<gene>
    <name evidence="9" type="ORF">C942_00442</name>
</gene>
<evidence type="ECO:0000256" key="7">
    <source>
        <dbReference type="ARBA" id="ARBA00049244"/>
    </source>
</evidence>
<dbReference type="FunFam" id="3.30.420.10:FF:000045">
    <property type="entry name" value="3'-5' exonuclease DinG"/>
    <property type="match status" value="1"/>
</dbReference>
<comment type="caution">
    <text evidence="9">The sequence shown here is derived from an EMBL/GenBank/DDBJ whole genome shotgun (WGS) entry which is preliminary data.</text>
</comment>
<dbReference type="InterPro" id="IPR036397">
    <property type="entry name" value="RNaseH_sf"/>
</dbReference>
<dbReference type="Pfam" id="PF00929">
    <property type="entry name" value="RNase_T"/>
    <property type="match status" value="1"/>
</dbReference>
<dbReference type="GO" id="GO:0003677">
    <property type="term" value="F:DNA binding"/>
    <property type="evidence" value="ECO:0007669"/>
    <property type="project" value="InterPro"/>
</dbReference>
<dbReference type="GO" id="GO:0008408">
    <property type="term" value="F:3'-5' exonuclease activity"/>
    <property type="evidence" value="ECO:0007669"/>
    <property type="project" value="TreeGrafter"/>
</dbReference>
<dbReference type="PATRIC" id="fig|1056511.3.peg.1930"/>
<dbReference type="GO" id="GO:0005829">
    <property type="term" value="C:cytosol"/>
    <property type="evidence" value="ECO:0007669"/>
    <property type="project" value="TreeGrafter"/>
</dbReference>
<evidence type="ECO:0000256" key="5">
    <source>
        <dbReference type="ARBA" id="ARBA00025483"/>
    </source>
</evidence>
<accession>L8JAW0</accession>
<evidence type="ECO:0000256" key="4">
    <source>
        <dbReference type="ARBA" id="ARBA00022839"/>
    </source>
</evidence>
<evidence type="ECO:0000259" key="8">
    <source>
        <dbReference type="SMART" id="SM00479"/>
    </source>
</evidence>
<keyword evidence="3" id="KW-0378">Hydrolase</keyword>
<comment type="catalytic activity">
    <reaction evidence="7">
        <text>DNA(n) + a 2'-deoxyribonucleoside 5'-triphosphate = DNA(n+1) + diphosphate</text>
        <dbReference type="Rhea" id="RHEA:22508"/>
        <dbReference type="Rhea" id="RHEA-COMP:17339"/>
        <dbReference type="Rhea" id="RHEA-COMP:17340"/>
        <dbReference type="ChEBI" id="CHEBI:33019"/>
        <dbReference type="ChEBI" id="CHEBI:61560"/>
        <dbReference type="ChEBI" id="CHEBI:173112"/>
        <dbReference type="EC" id="2.7.7.7"/>
    </reaction>
</comment>
<dbReference type="Gene3D" id="3.30.420.10">
    <property type="entry name" value="Ribonuclease H-like superfamily/Ribonuclease H"/>
    <property type="match status" value="1"/>
</dbReference>
<dbReference type="PANTHER" id="PTHR30231:SF4">
    <property type="entry name" value="PROTEIN NEN2"/>
    <property type="match status" value="1"/>
</dbReference>
<comment type="subunit">
    <text evidence="6">DNA polymerase III contains a core (composed of alpha, epsilon and theta chains) that associates with a tau subunit. This core dimerizes to form the POLIII' complex. PolIII' associates with the gamma complex (composed of gamma, delta, delta', psi and chi chains) and with the beta chain to form the complete DNA polymerase III complex.</text>
</comment>
<dbReference type="GO" id="GO:0003887">
    <property type="term" value="F:DNA-directed DNA polymerase activity"/>
    <property type="evidence" value="ECO:0007669"/>
    <property type="project" value="UniProtKB-EC"/>
</dbReference>
<comment type="function">
    <text evidence="5">DNA polymerase III is a complex, multichain enzyme responsible for most of the replicative synthesis in bacteria. The epsilon subunit contain the editing function and is a proofreading 3'-5' exonuclease.</text>
</comment>
<evidence type="ECO:0000256" key="1">
    <source>
        <dbReference type="ARBA" id="ARBA00012417"/>
    </source>
</evidence>
<dbReference type="InterPro" id="IPR013520">
    <property type="entry name" value="Ribonucl_H"/>
</dbReference>
<dbReference type="PANTHER" id="PTHR30231">
    <property type="entry name" value="DNA POLYMERASE III SUBUNIT EPSILON"/>
    <property type="match status" value="1"/>
</dbReference>
<reference evidence="9 10" key="1">
    <citation type="submission" date="2012-12" db="EMBL/GenBank/DDBJ databases">
        <title>Genome Assembly of Photobacterium sp. AK15.</title>
        <authorList>
            <person name="Khatri I."/>
            <person name="Vaidya B."/>
            <person name="Srinivas T.N.R."/>
            <person name="Subramanian S."/>
            <person name="Pinnaka A."/>
        </authorList>
    </citation>
    <scope>NUCLEOTIDE SEQUENCE [LARGE SCALE GENOMIC DNA]</scope>
    <source>
        <strain evidence="9 10">AK15</strain>
    </source>
</reference>
<dbReference type="SUPFAM" id="SSF53098">
    <property type="entry name" value="Ribonuclease H-like"/>
    <property type="match status" value="1"/>
</dbReference>
<name>L8JAW0_9GAMM</name>
<dbReference type="Proteomes" id="UP000011134">
    <property type="component" value="Unassembled WGS sequence"/>
</dbReference>
<feature type="domain" description="Exonuclease" evidence="8">
    <location>
        <begin position="56"/>
        <end position="237"/>
    </location>
</feature>
<evidence type="ECO:0000313" key="10">
    <source>
        <dbReference type="Proteomes" id="UP000011134"/>
    </source>
</evidence>
<keyword evidence="2" id="KW-0540">Nuclease</keyword>
<dbReference type="EC" id="2.7.7.7" evidence="1"/>
<evidence type="ECO:0000313" key="9">
    <source>
        <dbReference type="EMBL" id="ELR66000.1"/>
    </source>
</evidence>
<dbReference type="GO" id="GO:0006260">
    <property type="term" value="P:DNA replication"/>
    <property type="evidence" value="ECO:0007669"/>
    <property type="project" value="InterPro"/>
</dbReference>
<protein>
    <recommendedName>
        <fullName evidence="1">DNA-directed DNA polymerase</fullName>
        <ecNumber evidence="1">2.7.7.7</ecNumber>
    </recommendedName>
</protein>
<dbReference type="SMART" id="SM00479">
    <property type="entry name" value="EXOIII"/>
    <property type="match status" value="1"/>
</dbReference>
<dbReference type="RefSeq" id="WP_007465007.1">
    <property type="nucleotide sequence ID" value="NZ_AMZO01000013.1"/>
</dbReference>
<keyword evidence="4" id="KW-0269">Exonuclease</keyword>
<dbReference type="NCBIfam" id="NF006602">
    <property type="entry name" value="PRK09146.1"/>
    <property type="match status" value="1"/>
</dbReference>
<dbReference type="CDD" id="cd06127">
    <property type="entry name" value="DEDDh"/>
    <property type="match status" value="1"/>
</dbReference>
<dbReference type="AlphaFoldDB" id="L8JAW0"/>
<dbReference type="OrthoDB" id="5497329at2"/>
<proteinExistence type="predicted"/>
<evidence type="ECO:0000256" key="6">
    <source>
        <dbReference type="ARBA" id="ARBA00026073"/>
    </source>
</evidence>
<dbReference type="InterPro" id="IPR012337">
    <property type="entry name" value="RNaseH-like_sf"/>
</dbReference>
<evidence type="ECO:0000256" key="3">
    <source>
        <dbReference type="ARBA" id="ARBA00022801"/>
    </source>
</evidence>
<keyword evidence="10" id="KW-1185">Reference proteome</keyword>
<dbReference type="NCBIfam" id="TIGR00573">
    <property type="entry name" value="dnaq"/>
    <property type="match status" value="1"/>
</dbReference>
<dbReference type="EMBL" id="AMZO01000013">
    <property type="protein sequence ID" value="ELR66000.1"/>
    <property type="molecule type" value="Genomic_DNA"/>
</dbReference>
<evidence type="ECO:0000256" key="2">
    <source>
        <dbReference type="ARBA" id="ARBA00022722"/>
    </source>
</evidence>
<organism evidence="9 10">
    <name type="scientific">Photobacterium marinum</name>
    <dbReference type="NCBI Taxonomy" id="1056511"/>
    <lineage>
        <taxon>Bacteria</taxon>
        <taxon>Pseudomonadati</taxon>
        <taxon>Pseudomonadota</taxon>
        <taxon>Gammaproteobacteria</taxon>
        <taxon>Vibrionales</taxon>
        <taxon>Vibrionaceae</taxon>
        <taxon>Photobacterium</taxon>
    </lineage>
</organism>
<sequence>MNKENFDKTRSLINTRNTPDWPTFFSTLHDKAKDARLKRYYNTELVSGDTPLKDVEFVALDFETTGLDPKKDEIISIGLVPFDINRIRCRESAHWVVNPHRPLKEESVVIHGITDSEVSEAPDLLRILEGVLDALAGKIVVVHYQRIEREFMDQALKTRINEGIRFPVIDTLAIEAAIQQRLYGGVWNRLKGRKPGSVRLGKARQRYGLPAYQPHHALTDALATAELLQAQIAHYFSPETPLSEIWQ</sequence>